<organism evidence="1">
    <name type="scientific">Corixo rhabdovirus 2</name>
    <dbReference type="NCBI Taxonomy" id="3078403"/>
    <lineage>
        <taxon>Viruses</taxon>
        <taxon>Riboviria</taxon>
        <taxon>Orthornavirae</taxon>
        <taxon>Negarnaviricota</taxon>
        <taxon>Haploviricotina</taxon>
        <taxon>Monjiviricetes</taxon>
        <taxon>Mononegavirales</taxon>
        <taxon>Rhabdoviridae</taxon>
    </lineage>
</organism>
<reference evidence="1" key="1">
    <citation type="submission" date="2023-04" db="EMBL/GenBank/DDBJ databases">
        <title>Novel viruses in aedes, anopheles and culex mosquitoes from high pantanal, mato grosso state, Brazil 2019.</title>
        <authorList>
            <person name="Pavon J.A.R."/>
            <person name="Neves N.A.S."/>
            <person name="Pinho J.B."/>
            <person name="Patroca S."/>
            <person name="Cruz A.C.B."/>
            <person name="Medeiros D.B.A."/>
            <person name="Nunes M.R.T."/>
            <person name="Slhessarenko R.D."/>
        </authorList>
    </citation>
    <scope>NUCLEOTIDE SEQUENCE</scope>
    <source>
        <strain evidence="1">JARP9</strain>
    </source>
</reference>
<dbReference type="EMBL" id="OQ968277">
    <property type="protein sequence ID" value="WNO13917.1"/>
    <property type="molecule type" value="Viral_cRNA"/>
</dbReference>
<accession>A0AB38Z278</accession>
<sequence length="209" mass="23758">MDTHTLFVYLLSLSFCALSSLSKLPNIPILKKTVTFNQKAFVRFTTMESKTIKIQVFLNLMTEGGALDESSVLNVLSELDDHLSGRQEDRDLILGLAAMAWICASDQSYQGVFVKTCDVGFTCKVKAPTEFYNAGGFKNFRKELDTRVGTRRVFLKFFVSINPSKRKPDNMLTLLKLDDPDRMNRLRLGLEYIGIQLDISTDEIYFRSI</sequence>
<proteinExistence type="predicted"/>
<evidence type="ECO:0000313" key="1">
    <source>
        <dbReference type="EMBL" id="WNO13917.1"/>
    </source>
</evidence>
<name>A0AB38Z278_9RHAB</name>
<protein>
    <submittedName>
        <fullName evidence="1">M protein</fullName>
    </submittedName>
</protein>